<keyword evidence="3" id="KW-1185">Reference proteome</keyword>
<feature type="region of interest" description="Disordered" evidence="1">
    <location>
        <begin position="59"/>
        <end position="96"/>
    </location>
</feature>
<protein>
    <submittedName>
        <fullName evidence="2">Uncharacterized protein</fullName>
    </submittedName>
</protein>
<feature type="compositionally biased region" description="Basic residues" evidence="1">
    <location>
        <begin position="69"/>
        <end position="82"/>
    </location>
</feature>
<organism evidence="2 3">
    <name type="scientific">Actinomadura rubrobrunea</name>
    <dbReference type="NCBI Taxonomy" id="115335"/>
    <lineage>
        <taxon>Bacteria</taxon>
        <taxon>Bacillati</taxon>
        <taxon>Actinomycetota</taxon>
        <taxon>Actinomycetes</taxon>
        <taxon>Streptosporangiales</taxon>
        <taxon>Thermomonosporaceae</taxon>
        <taxon>Actinomadura</taxon>
    </lineage>
</organism>
<evidence type="ECO:0000313" key="3">
    <source>
        <dbReference type="Proteomes" id="UP001165124"/>
    </source>
</evidence>
<gene>
    <name evidence="2" type="ORF">Arub01_11230</name>
</gene>
<sequence>MGRCDAGIDARAQNPIKANRHSPFWCVRNPGGSARGYAGDAAASGVTIAGTKTINGVKQTADDLQAQARRGHRRTRRRRCRASRQSDADPCPTPTM</sequence>
<evidence type="ECO:0000313" key="2">
    <source>
        <dbReference type="EMBL" id="GLW62879.1"/>
    </source>
</evidence>
<reference evidence="2" key="1">
    <citation type="submission" date="2023-02" db="EMBL/GenBank/DDBJ databases">
        <title>Actinomadura rubrobrunea NBRC 14622.</title>
        <authorList>
            <person name="Ichikawa N."/>
            <person name="Sato H."/>
            <person name="Tonouchi N."/>
        </authorList>
    </citation>
    <scope>NUCLEOTIDE SEQUENCE</scope>
    <source>
        <strain evidence="2">NBRC 14622</strain>
    </source>
</reference>
<name>A0A9W6PQR5_9ACTN</name>
<dbReference type="AlphaFoldDB" id="A0A9W6PQR5"/>
<comment type="caution">
    <text evidence="2">The sequence shown here is derived from an EMBL/GenBank/DDBJ whole genome shotgun (WGS) entry which is preliminary data.</text>
</comment>
<accession>A0A9W6PQR5</accession>
<dbReference type="EMBL" id="BSRZ01000001">
    <property type="protein sequence ID" value="GLW62879.1"/>
    <property type="molecule type" value="Genomic_DNA"/>
</dbReference>
<dbReference type="Proteomes" id="UP001165124">
    <property type="component" value="Unassembled WGS sequence"/>
</dbReference>
<proteinExistence type="predicted"/>
<evidence type="ECO:0000256" key="1">
    <source>
        <dbReference type="SAM" id="MobiDB-lite"/>
    </source>
</evidence>